<keyword evidence="2" id="KW-1185">Reference proteome</keyword>
<dbReference type="HOGENOM" id="CLU_2518630_0_0_1"/>
<organism evidence="1 2">
    <name type="scientific">Hypocrea atroviridis (strain ATCC 20476 / IMI 206040)</name>
    <name type="common">Trichoderma atroviride</name>
    <dbReference type="NCBI Taxonomy" id="452589"/>
    <lineage>
        <taxon>Eukaryota</taxon>
        <taxon>Fungi</taxon>
        <taxon>Dikarya</taxon>
        <taxon>Ascomycota</taxon>
        <taxon>Pezizomycotina</taxon>
        <taxon>Sordariomycetes</taxon>
        <taxon>Hypocreomycetidae</taxon>
        <taxon>Hypocreales</taxon>
        <taxon>Hypocreaceae</taxon>
        <taxon>Trichoderma</taxon>
    </lineage>
</organism>
<dbReference type="EMBL" id="ABDG02000028">
    <property type="protein sequence ID" value="EHK39928.1"/>
    <property type="molecule type" value="Genomic_DNA"/>
</dbReference>
<dbReference type="AlphaFoldDB" id="G9PA90"/>
<comment type="caution">
    <text evidence="1">The sequence shown here is derived from an EMBL/GenBank/DDBJ whole genome shotgun (WGS) entry which is preliminary data.</text>
</comment>
<feature type="non-terminal residue" evidence="1">
    <location>
        <position position="85"/>
    </location>
</feature>
<evidence type="ECO:0000313" key="1">
    <source>
        <dbReference type="EMBL" id="EHK39928.1"/>
    </source>
</evidence>
<name>G9PA90_HYPAI</name>
<gene>
    <name evidence="1" type="ORF">TRIATDRAFT_302463</name>
</gene>
<protein>
    <submittedName>
        <fullName evidence="1">Uncharacterized protein</fullName>
    </submittedName>
</protein>
<sequence>MSGSFCECSKKVIGLVSSFPKLCNFAHVLVRRRLISSRKLTWCPIIVSDCLLSVSCRISIVNWHNQQPPHVKQHRIVTAVPSRAW</sequence>
<dbReference type="Proteomes" id="UP000005426">
    <property type="component" value="Unassembled WGS sequence"/>
</dbReference>
<reference evidence="1 2" key="1">
    <citation type="journal article" date="2011" name="Genome Biol.">
        <title>Comparative genome sequence analysis underscores mycoparasitism as the ancestral life style of Trichoderma.</title>
        <authorList>
            <person name="Kubicek C.P."/>
            <person name="Herrera-Estrella A."/>
            <person name="Seidl-Seiboth V."/>
            <person name="Martinez D.A."/>
            <person name="Druzhinina I.S."/>
            <person name="Thon M."/>
            <person name="Zeilinger S."/>
            <person name="Casas-Flores S."/>
            <person name="Horwitz B.A."/>
            <person name="Mukherjee P.K."/>
            <person name="Mukherjee M."/>
            <person name="Kredics L."/>
            <person name="Alcaraz L.D."/>
            <person name="Aerts A."/>
            <person name="Antal Z."/>
            <person name="Atanasova L."/>
            <person name="Cervantes-Badillo M.G."/>
            <person name="Challacombe J."/>
            <person name="Chertkov O."/>
            <person name="McCluskey K."/>
            <person name="Coulpier F."/>
            <person name="Deshpande N."/>
            <person name="von Doehren H."/>
            <person name="Ebbole D.J."/>
            <person name="Esquivel-Naranjo E.U."/>
            <person name="Fekete E."/>
            <person name="Flipphi M."/>
            <person name="Glaser F."/>
            <person name="Gomez-Rodriguez E.Y."/>
            <person name="Gruber S."/>
            <person name="Han C."/>
            <person name="Henrissat B."/>
            <person name="Hermosa R."/>
            <person name="Hernandez-Onate M."/>
            <person name="Karaffa L."/>
            <person name="Kosti I."/>
            <person name="Le Crom S."/>
            <person name="Lindquist E."/>
            <person name="Lucas S."/>
            <person name="Luebeck M."/>
            <person name="Luebeck P.S."/>
            <person name="Margeot A."/>
            <person name="Metz B."/>
            <person name="Misra M."/>
            <person name="Nevalainen H."/>
            <person name="Omann M."/>
            <person name="Packer N."/>
            <person name="Perrone G."/>
            <person name="Uresti-Rivera E.E."/>
            <person name="Salamov A."/>
            <person name="Schmoll M."/>
            <person name="Seiboth B."/>
            <person name="Shapiro H."/>
            <person name="Sukno S."/>
            <person name="Tamayo-Ramos J.A."/>
            <person name="Tisch D."/>
            <person name="Wiest A."/>
            <person name="Wilkinson H.H."/>
            <person name="Zhang M."/>
            <person name="Coutinho P.M."/>
            <person name="Kenerley C.M."/>
            <person name="Monte E."/>
            <person name="Baker S.E."/>
            <person name="Grigoriev I.V."/>
        </authorList>
    </citation>
    <scope>NUCLEOTIDE SEQUENCE [LARGE SCALE GENOMIC DNA]</scope>
    <source>
        <strain evidence="2">ATCC 20476 / IMI 206040</strain>
    </source>
</reference>
<proteinExistence type="predicted"/>
<evidence type="ECO:0000313" key="2">
    <source>
        <dbReference type="Proteomes" id="UP000005426"/>
    </source>
</evidence>
<accession>G9PA90</accession>